<feature type="transmembrane region" description="Helical" evidence="8">
    <location>
        <begin position="446"/>
        <end position="465"/>
    </location>
</feature>
<dbReference type="Proteomes" id="UP000030101">
    <property type="component" value="Unassembled WGS sequence"/>
</dbReference>
<name>A0ABR4XL79_9PORP</name>
<dbReference type="EMBL" id="JQZV01000009">
    <property type="protein sequence ID" value="KGN92580.1"/>
    <property type="molecule type" value="Genomic_DNA"/>
</dbReference>
<keyword evidence="7 8" id="KW-0472">Membrane</keyword>
<comment type="similarity">
    <text evidence="2">Belongs to the V-ATPase 116 kDa subunit family.</text>
</comment>
<dbReference type="PANTHER" id="PTHR11629">
    <property type="entry name" value="VACUOLAR PROTON ATPASES"/>
    <property type="match status" value="1"/>
</dbReference>
<feature type="transmembrane region" description="Helical" evidence="8">
    <location>
        <begin position="556"/>
        <end position="580"/>
    </location>
</feature>
<accession>A0ABR4XL79</accession>
<evidence type="ECO:0000313" key="9">
    <source>
        <dbReference type="EMBL" id="KGN92580.1"/>
    </source>
</evidence>
<keyword evidence="4 8" id="KW-0812">Transmembrane</keyword>
<dbReference type="PANTHER" id="PTHR11629:SF63">
    <property type="entry name" value="V-TYPE PROTON ATPASE SUBUNIT A"/>
    <property type="match status" value="1"/>
</dbReference>
<evidence type="ECO:0008006" key="11">
    <source>
        <dbReference type="Google" id="ProtNLM"/>
    </source>
</evidence>
<comment type="caution">
    <text evidence="9">The sequence shown here is derived from an EMBL/GenBank/DDBJ whole genome shotgun (WGS) entry which is preliminary data.</text>
</comment>
<keyword evidence="3" id="KW-0813">Transport</keyword>
<evidence type="ECO:0000256" key="2">
    <source>
        <dbReference type="ARBA" id="ARBA00009904"/>
    </source>
</evidence>
<keyword evidence="5 8" id="KW-1133">Transmembrane helix</keyword>
<evidence type="ECO:0000256" key="3">
    <source>
        <dbReference type="ARBA" id="ARBA00022448"/>
    </source>
</evidence>
<evidence type="ECO:0000256" key="1">
    <source>
        <dbReference type="ARBA" id="ARBA00004141"/>
    </source>
</evidence>
<reference evidence="9 10" key="1">
    <citation type="submission" date="2014-08" db="EMBL/GenBank/DDBJ databases">
        <title>Porphyromonas canoris strain:OH2762 Genome sequencing.</title>
        <authorList>
            <person name="Wallis C."/>
            <person name="Deusch O."/>
            <person name="O'Flynn C."/>
            <person name="Davis I."/>
            <person name="Jospin G."/>
            <person name="Darling A.E."/>
            <person name="Coil D.A."/>
            <person name="Alexiev A."/>
            <person name="Horsfall A."/>
            <person name="Kirkwood N."/>
            <person name="Harris S."/>
            <person name="Eisen J.A."/>
        </authorList>
    </citation>
    <scope>NUCLEOTIDE SEQUENCE [LARGE SCALE GENOMIC DNA]</scope>
    <source>
        <strain evidence="10">COT-108 OH2762</strain>
    </source>
</reference>
<feature type="transmembrane region" description="Helical" evidence="8">
    <location>
        <begin position="471"/>
        <end position="490"/>
    </location>
</feature>
<feature type="transmembrane region" description="Helical" evidence="8">
    <location>
        <begin position="325"/>
        <end position="350"/>
    </location>
</feature>
<keyword evidence="10" id="KW-1185">Reference proteome</keyword>
<comment type="subcellular location">
    <subcellularLocation>
        <location evidence="1">Membrane</location>
        <topology evidence="1">Multi-pass membrane protein</topology>
    </subcellularLocation>
</comment>
<feature type="transmembrane region" description="Helical" evidence="8">
    <location>
        <begin position="522"/>
        <end position="544"/>
    </location>
</feature>
<evidence type="ECO:0000256" key="5">
    <source>
        <dbReference type="ARBA" id="ARBA00022989"/>
    </source>
</evidence>
<proteinExistence type="inferred from homology"/>
<gene>
    <name evidence="9" type="ORF">HQ43_04890</name>
</gene>
<evidence type="ECO:0000313" key="10">
    <source>
        <dbReference type="Proteomes" id="UP000030101"/>
    </source>
</evidence>
<feature type="transmembrane region" description="Helical" evidence="8">
    <location>
        <begin position="404"/>
        <end position="425"/>
    </location>
</feature>
<dbReference type="InterPro" id="IPR002490">
    <property type="entry name" value="V-ATPase_116kDa_su"/>
</dbReference>
<dbReference type="Pfam" id="PF01496">
    <property type="entry name" value="V_ATPase_I"/>
    <property type="match status" value="1"/>
</dbReference>
<sequence length="615" mass="69300">MIVPMSKYSFLIYRKEHEAFLERLKSLGVVHIRQNRNTDEIENIKSLLGKKKEIATILTQLEIIRKAEAKDEQQARHSDFVVPQNGEEYVATFLEAQKQIKQLSQKIATNKETISSLSVWGDFDPSIVEKFRKDGLQLQFWTVPANAYNEQWEDLFGAVFIGDAQRLFYFVTLSPQELTTRDLPESSLLEVPSRSISDIEAENETLSVRLKEEQLKLSALAQHKEIAQAYQLSLEETYRMDDARLQGVSLFDDQLVVLEGWLPQKKAEAMESALDKEGYAFAEIEIKEGERVPIKLKNNFFARAFEPIIKMHSFPNYFELDPTPFVAPFFMLFFAMCFGDGGYGIILLLAATLIKRKSSPDKQAMMTMLQYLGGATIIVSFFMGTFFGVQYVNIPFLAPFKAFFLSQDNIMIIAIALGLVQIIFAKVIKAVKTTKQKGLKYSVSQFAWAFLILTGVLFFSLPMLKIELPQWVTYAVYGLLALFGIFIVFFNSPGKNPLINVGSAVWTAYNTASGLLGDTLSYIRLFAIGLAGGILGGVFNDLAMQVTGGLPIYIKWLPMLIILALGHAINFGLCLIGAFVHPIRLIFVEYFNNSDYEGGGVEYKPLQKLNTEEGQ</sequence>
<keyword evidence="6" id="KW-0406">Ion transport</keyword>
<evidence type="ECO:0000256" key="7">
    <source>
        <dbReference type="ARBA" id="ARBA00023136"/>
    </source>
</evidence>
<evidence type="ECO:0000256" key="6">
    <source>
        <dbReference type="ARBA" id="ARBA00023065"/>
    </source>
</evidence>
<protein>
    <recommendedName>
        <fullName evidence="11">V-type ATP synthase subunit I</fullName>
    </recommendedName>
</protein>
<evidence type="ECO:0000256" key="8">
    <source>
        <dbReference type="SAM" id="Phobius"/>
    </source>
</evidence>
<feature type="transmembrane region" description="Helical" evidence="8">
    <location>
        <begin position="371"/>
        <end position="392"/>
    </location>
</feature>
<organism evidence="9 10">
    <name type="scientific">Porphyromonas canoris</name>
    <dbReference type="NCBI Taxonomy" id="36875"/>
    <lineage>
        <taxon>Bacteria</taxon>
        <taxon>Pseudomonadati</taxon>
        <taxon>Bacteroidota</taxon>
        <taxon>Bacteroidia</taxon>
        <taxon>Bacteroidales</taxon>
        <taxon>Porphyromonadaceae</taxon>
        <taxon>Porphyromonas</taxon>
    </lineage>
</organism>
<evidence type="ECO:0000256" key="4">
    <source>
        <dbReference type="ARBA" id="ARBA00022692"/>
    </source>
</evidence>